<dbReference type="VEuPathDB" id="FungiDB:BO82DRAFT_405672"/>
<dbReference type="EMBL" id="KZ821734">
    <property type="protein sequence ID" value="PYH77976.1"/>
    <property type="molecule type" value="Genomic_DNA"/>
</dbReference>
<evidence type="ECO:0000313" key="3">
    <source>
        <dbReference type="Proteomes" id="UP000248340"/>
    </source>
</evidence>
<feature type="signal peptide" evidence="1">
    <location>
        <begin position="1"/>
        <end position="21"/>
    </location>
</feature>
<organism evidence="2 3">
    <name type="scientific">Aspergillus uvarum CBS 121591</name>
    <dbReference type="NCBI Taxonomy" id="1448315"/>
    <lineage>
        <taxon>Eukaryota</taxon>
        <taxon>Fungi</taxon>
        <taxon>Dikarya</taxon>
        <taxon>Ascomycota</taxon>
        <taxon>Pezizomycotina</taxon>
        <taxon>Eurotiomycetes</taxon>
        <taxon>Eurotiomycetidae</taxon>
        <taxon>Eurotiales</taxon>
        <taxon>Aspergillaceae</taxon>
        <taxon>Aspergillus</taxon>
        <taxon>Aspergillus subgen. Circumdati</taxon>
    </lineage>
</organism>
<dbReference type="AlphaFoldDB" id="A0A319BWB9"/>
<dbReference type="OrthoDB" id="4366720at2759"/>
<gene>
    <name evidence="2" type="ORF">BO82DRAFT_405672</name>
</gene>
<evidence type="ECO:0008006" key="4">
    <source>
        <dbReference type="Google" id="ProtNLM"/>
    </source>
</evidence>
<evidence type="ECO:0000256" key="1">
    <source>
        <dbReference type="SAM" id="SignalP"/>
    </source>
</evidence>
<protein>
    <recommendedName>
        <fullName evidence="4">Hydrophobin</fullName>
    </recommendedName>
</protein>
<proteinExistence type="predicted"/>
<keyword evidence="1" id="KW-0732">Signal</keyword>
<feature type="chain" id="PRO_5016427877" description="Hydrophobin" evidence="1">
    <location>
        <begin position="22"/>
        <end position="113"/>
    </location>
</feature>
<reference evidence="2 3" key="1">
    <citation type="submission" date="2016-12" db="EMBL/GenBank/DDBJ databases">
        <title>The genomes of Aspergillus section Nigri reveals drivers in fungal speciation.</title>
        <authorList>
            <consortium name="DOE Joint Genome Institute"/>
            <person name="Vesth T.C."/>
            <person name="Nybo J."/>
            <person name="Theobald S."/>
            <person name="Brandl J."/>
            <person name="Frisvad J.C."/>
            <person name="Nielsen K.F."/>
            <person name="Lyhne E.K."/>
            <person name="Kogle M.E."/>
            <person name="Kuo A."/>
            <person name="Riley R."/>
            <person name="Clum A."/>
            <person name="Nolan M."/>
            <person name="Lipzen A."/>
            <person name="Salamov A."/>
            <person name="Henrissat B."/>
            <person name="Wiebenga A."/>
            <person name="De Vries R.P."/>
            <person name="Grigoriev I.V."/>
            <person name="Mortensen U.H."/>
            <person name="Andersen M.R."/>
            <person name="Baker S.E."/>
        </authorList>
    </citation>
    <scope>NUCLEOTIDE SEQUENCE [LARGE SCALE GENOMIC DNA]</scope>
    <source>
        <strain evidence="2 3">CBS 121591</strain>
    </source>
</reference>
<keyword evidence="3" id="KW-1185">Reference proteome</keyword>
<dbReference type="RefSeq" id="XP_025488176.1">
    <property type="nucleotide sequence ID" value="XM_025639507.1"/>
</dbReference>
<name>A0A319BWB9_9EURO</name>
<accession>A0A319BWB9</accession>
<sequence length="113" mass="11239">MLADQYLLAVLAAAAATTAMAAPLPEFVERDMPVTCAAGESAKCCPVLYSTVVLGKPLTVGVGCAPLSGSSSCKTNVACCHNEPFVVGFLKVCAKSSGSSGAGSGAGGARRRK</sequence>
<evidence type="ECO:0000313" key="2">
    <source>
        <dbReference type="EMBL" id="PYH77976.1"/>
    </source>
</evidence>
<dbReference type="GeneID" id="37142249"/>
<dbReference type="Proteomes" id="UP000248340">
    <property type="component" value="Unassembled WGS sequence"/>
</dbReference>